<dbReference type="CDD" id="cd16012">
    <property type="entry name" value="ALP"/>
    <property type="match status" value="1"/>
</dbReference>
<reference evidence="11" key="1">
    <citation type="journal article" date="2014" name="Int. J. Syst. Evol. Microbiol.">
        <title>Complete genome of a new Firmicutes species belonging to the dominant human colonic microbiota ('Ruminococcus bicirculans') reveals two chromosomes and a selective capacity to utilize plant glucans.</title>
        <authorList>
            <consortium name="NISC Comparative Sequencing Program"/>
            <person name="Wegmann U."/>
            <person name="Louis P."/>
            <person name="Goesmann A."/>
            <person name="Henrissat B."/>
            <person name="Duncan S.H."/>
            <person name="Flint H.J."/>
        </authorList>
    </citation>
    <scope>NUCLEOTIDE SEQUENCE</scope>
    <source>
        <strain evidence="11">NBRC 108219</strain>
    </source>
</reference>
<dbReference type="RefSeq" id="WP_284386666.1">
    <property type="nucleotide sequence ID" value="NZ_BSNK01000001.1"/>
</dbReference>
<dbReference type="SMART" id="SM00098">
    <property type="entry name" value="alkPPc"/>
    <property type="match status" value="1"/>
</dbReference>
<dbReference type="SUPFAM" id="SSF53649">
    <property type="entry name" value="Alkaline phosphatase-like"/>
    <property type="match status" value="1"/>
</dbReference>
<dbReference type="PROSITE" id="PS00123">
    <property type="entry name" value="ALKALINE_PHOSPHATASE"/>
    <property type="match status" value="1"/>
</dbReference>
<reference evidence="11" key="2">
    <citation type="submission" date="2023-01" db="EMBL/GenBank/DDBJ databases">
        <title>Draft genome sequence of Algimonas ampicilliniresistens strain NBRC 108219.</title>
        <authorList>
            <person name="Sun Q."/>
            <person name="Mori K."/>
        </authorList>
    </citation>
    <scope>NUCLEOTIDE SEQUENCE</scope>
    <source>
        <strain evidence="11">NBRC 108219</strain>
    </source>
</reference>
<protein>
    <submittedName>
        <fullName evidence="11">Alkaline phosphatase</fullName>
    </submittedName>
</protein>
<dbReference type="EMBL" id="BSNK01000001">
    <property type="protein sequence ID" value="GLQ22346.1"/>
    <property type="molecule type" value="Genomic_DNA"/>
</dbReference>
<feature type="chain" id="PRO_5046108346" evidence="10">
    <location>
        <begin position="27"/>
        <end position="498"/>
    </location>
</feature>
<evidence type="ECO:0000256" key="7">
    <source>
        <dbReference type="ARBA" id="ARBA00022833"/>
    </source>
</evidence>
<evidence type="ECO:0000256" key="2">
    <source>
        <dbReference type="ARBA" id="ARBA00001947"/>
    </source>
</evidence>
<evidence type="ECO:0000256" key="6">
    <source>
        <dbReference type="ARBA" id="ARBA00022801"/>
    </source>
</evidence>
<dbReference type="InterPro" id="IPR001952">
    <property type="entry name" value="Alkaline_phosphatase"/>
</dbReference>
<comment type="cofactor">
    <cofactor evidence="1">
        <name>Mg(2+)</name>
        <dbReference type="ChEBI" id="CHEBI:18420"/>
    </cofactor>
</comment>
<dbReference type="PANTHER" id="PTHR11596:SF5">
    <property type="entry name" value="ALKALINE PHOSPHATASE"/>
    <property type="match status" value="1"/>
</dbReference>
<keyword evidence="5" id="KW-0479">Metal-binding</keyword>
<keyword evidence="8" id="KW-0460">Magnesium</keyword>
<sequence>MDMTHMAHKSLLLTTALFLGACTTTAATMKADDQYTADNPVLAAKIAAEPVRTPAKNLILFIGDGMGISTVTAARIFEGQQQGGPGEDHELSWESFPYTALSKTYNTNQQVPDSAGTATAMYTGVKTRAGVLGVGPDVQRGDCAAVEAGSLRTFWDDAADEGMKLGLISTARLTHATPAAAYAHSSERNWEYDGELSDDAKAGGCRDIATQFVEENIIDVALGGGRRAFLRDTDPEPDLPDTMGRRTDGISLIEAWQMKNPDGKVVFDTAGFKALQPGQDERVLGLFDSSHLDFSAVQTGPELQPTIAELTASAIELLSASGDGFVLMVEGGRIDHAHHGGNAFNALSDTVAFAEAVAVADAMTSDSDTTIMVTADHSHVFTIAGYPTRGNPILGLVSGNDGSGEPTGEIVLASDDAPYTTLGYANGPGAVSGPRPQLTDEDVTAPDYRQQATVPMRGETHAGEDVAIYAKGPRAFVVSGVVEQSFVHDAVRYALDLD</sequence>
<evidence type="ECO:0000256" key="5">
    <source>
        <dbReference type="ARBA" id="ARBA00022723"/>
    </source>
</evidence>
<evidence type="ECO:0000256" key="10">
    <source>
        <dbReference type="SAM" id="SignalP"/>
    </source>
</evidence>
<comment type="similarity">
    <text evidence="3 9">Belongs to the alkaline phosphatase family.</text>
</comment>
<dbReference type="InterPro" id="IPR017850">
    <property type="entry name" value="Alkaline_phosphatase_core_sf"/>
</dbReference>
<organism evidence="11 12">
    <name type="scientific">Algimonas ampicilliniresistens</name>
    <dbReference type="NCBI Taxonomy" id="1298735"/>
    <lineage>
        <taxon>Bacteria</taxon>
        <taxon>Pseudomonadati</taxon>
        <taxon>Pseudomonadota</taxon>
        <taxon>Alphaproteobacteria</taxon>
        <taxon>Maricaulales</taxon>
        <taxon>Robiginitomaculaceae</taxon>
        <taxon>Algimonas</taxon>
    </lineage>
</organism>
<evidence type="ECO:0000256" key="8">
    <source>
        <dbReference type="ARBA" id="ARBA00022842"/>
    </source>
</evidence>
<dbReference type="PRINTS" id="PR00113">
    <property type="entry name" value="ALKPHPHTASE"/>
</dbReference>
<dbReference type="PANTHER" id="PTHR11596">
    <property type="entry name" value="ALKALINE PHOSPHATASE"/>
    <property type="match status" value="1"/>
</dbReference>
<comment type="cofactor">
    <cofactor evidence="2">
        <name>Zn(2+)</name>
        <dbReference type="ChEBI" id="CHEBI:29105"/>
    </cofactor>
</comment>
<dbReference type="InterPro" id="IPR018299">
    <property type="entry name" value="Alkaline_phosphatase_AS"/>
</dbReference>
<evidence type="ECO:0000256" key="4">
    <source>
        <dbReference type="ARBA" id="ARBA00022553"/>
    </source>
</evidence>
<dbReference type="Proteomes" id="UP001161391">
    <property type="component" value="Unassembled WGS sequence"/>
</dbReference>
<evidence type="ECO:0000256" key="9">
    <source>
        <dbReference type="RuleBase" id="RU003946"/>
    </source>
</evidence>
<comment type="caution">
    <text evidence="11">The sequence shown here is derived from an EMBL/GenBank/DDBJ whole genome shotgun (WGS) entry which is preliminary data.</text>
</comment>
<keyword evidence="6" id="KW-0378">Hydrolase</keyword>
<keyword evidence="10" id="KW-0732">Signal</keyword>
<keyword evidence="4" id="KW-0597">Phosphoprotein</keyword>
<keyword evidence="12" id="KW-1185">Reference proteome</keyword>
<dbReference type="Gene3D" id="3.40.720.10">
    <property type="entry name" value="Alkaline Phosphatase, subunit A"/>
    <property type="match status" value="1"/>
</dbReference>
<proteinExistence type="inferred from homology"/>
<name>A0ABQ5V493_9PROT</name>
<dbReference type="Pfam" id="PF00245">
    <property type="entry name" value="Alk_phosphatase"/>
    <property type="match status" value="1"/>
</dbReference>
<accession>A0ABQ5V493</accession>
<gene>
    <name evidence="11" type="primary">phoA</name>
    <name evidence="11" type="ORF">GCM10007853_02200</name>
</gene>
<keyword evidence="7" id="KW-0862">Zinc</keyword>
<evidence type="ECO:0000313" key="11">
    <source>
        <dbReference type="EMBL" id="GLQ22346.1"/>
    </source>
</evidence>
<feature type="signal peptide" evidence="10">
    <location>
        <begin position="1"/>
        <end position="26"/>
    </location>
</feature>
<evidence type="ECO:0000313" key="12">
    <source>
        <dbReference type="Proteomes" id="UP001161391"/>
    </source>
</evidence>
<evidence type="ECO:0000256" key="3">
    <source>
        <dbReference type="ARBA" id="ARBA00005984"/>
    </source>
</evidence>
<evidence type="ECO:0000256" key="1">
    <source>
        <dbReference type="ARBA" id="ARBA00001946"/>
    </source>
</evidence>